<dbReference type="EMBL" id="FNON01000004">
    <property type="protein sequence ID" value="SDY04036.1"/>
    <property type="molecule type" value="Genomic_DNA"/>
</dbReference>
<dbReference type="Proteomes" id="UP000199515">
    <property type="component" value="Unassembled WGS sequence"/>
</dbReference>
<dbReference type="Gene3D" id="3.90.25.10">
    <property type="entry name" value="UDP-galactose 4-epimerase, domain 1"/>
    <property type="match status" value="1"/>
</dbReference>
<reference evidence="2 3" key="1">
    <citation type="submission" date="2016-10" db="EMBL/GenBank/DDBJ databases">
        <authorList>
            <person name="de Groot N.N."/>
        </authorList>
    </citation>
    <scope>NUCLEOTIDE SEQUENCE [LARGE SCALE GENOMIC DNA]</scope>
    <source>
        <strain evidence="2 3">CPCC 202699</strain>
    </source>
</reference>
<dbReference type="RefSeq" id="WP_091291094.1">
    <property type="nucleotide sequence ID" value="NZ_FNON01000004.1"/>
</dbReference>
<dbReference type="CDD" id="cd05269">
    <property type="entry name" value="TMR_SDR_a"/>
    <property type="match status" value="1"/>
</dbReference>
<organism evidence="2 3">
    <name type="scientific">Amycolatopsis xylanica</name>
    <dbReference type="NCBI Taxonomy" id="589385"/>
    <lineage>
        <taxon>Bacteria</taxon>
        <taxon>Bacillati</taxon>
        <taxon>Actinomycetota</taxon>
        <taxon>Actinomycetes</taxon>
        <taxon>Pseudonocardiales</taxon>
        <taxon>Pseudonocardiaceae</taxon>
        <taxon>Amycolatopsis</taxon>
    </lineage>
</organism>
<keyword evidence="3" id="KW-1185">Reference proteome</keyword>
<dbReference type="OrthoDB" id="5510591at2"/>
<dbReference type="AlphaFoldDB" id="A0A1H3GL48"/>
<feature type="domain" description="NmrA-like" evidence="1">
    <location>
        <begin position="2"/>
        <end position="247"/>
    </location>
</feature>
<dbReference type="Gene3D" id="3.40.50.720">
    <property type="entry name" value="NAD(P)-binding Rossmann-like Domain"/>
    <property type="match status" value="1"/>
</dbReference>
<dbReference type="Pfam" id="PF05368">
    <property type="entry name" value="NmrA"/>
    <property type="match status" value="1"/>
</dbReference>
<dbReference type="InterPro" id="IPR036291">
    <property type="entry name" value="NAD(P)-bd_dom_sf"/>
</dbReference>
<protein>
    <submittedName>
        <fullName evidence="2">NAD(P)H dehydrogenase (Quinone)</fullName>
    </submittedName>
</protein>
<name>A0A1H3GL48_9PSEU</name>
<gene>
    <name evidence="2" type="ORF">SAMN05421504_104307</name>
</gene>
<dbReference type="InterPro" id="IPR052718">
    <property type="entry name" value="NmrA-type_oxidoreductase"/>
</dbReference>
<sequence length="282" mass="29771">MTIVVTGATGQLGRLIVKHLLERVPSSEVVGSVRDPRKGADLGIEVRHGDFDQPETLPAAFAGADKLLIISTAGDDSVRLRQHTAAVEAAKAAGVKHILYTSLTAADTSGIALANTHRPTEEAIRATGIPFTFLRNNWYFENDLGTVAGALATGTIANSSQGGRFAPAAREDYARAAAVVLTTEGHENAVYELGGPVSYSYADWASAIAEASGKEITYQEITPEQATAGLTAAGVPEHMVGLIVDFYATLARGEMDVPREDLRKLIGRDPVSLKEFVASAVN</sequence>
<evidence type="ECO:0000313" key="3">
    <source>
        <dbReference type="Proteomes" id="UP000199515"/>
    </source>
</evidence>
<dbReference type="SUPFAM" id="SSF51735">
    <property type="entry name" value="NAD(P)-binding Rossmann-fold domains"/>
    <property type="match status" value="1"/>
</dbReference>
<dbReference type="PANTHER" id="PTHR47129">
    <property type="entry name" value="QUINONE OXIDOREDUCTASE 2"/>
    <property type="match status" value="1"/>
</dbReference>
<accession>A0A1H3GL48</accession>
<proteinExistence type="predicted"/>
<evidence type="ECO:0000259" key="1">
    <source>
        <dbReference type="Pfam" id="PF05368"/>
    </source>
</evidence>
<dbReference type="PANTHER" id="PTHR47129:SF1">
    <property type="entry name" value="NMRA-LIKE DOMAIN-CONTAINING PROTEIN"/>
    <property type="match status" value="1"/>
</dbReference>
<dbReference type="InterPro" id="IPR008030">
    <property type="entry name" value="NmrA-like"/>
</dbReference>
<evidence type="ECO:0000313" key="2">
    <source>
        <dbReference type="EMBL" id="SDY04036.1"/>
    </source>
</evidence>
<dbReference type="STRING" id="589385.SAMN05421504_104307"/>